<protein>
    <submittedName>
        <fullName evidence="3">Uncharacterized protein</fullName>
    </submittedName>
</protein>
<keyword evidence="2" id="KW-0812">Transmembrane</keyword>
<proteinExistence type="predicted"/>
<feature type="transmembrane region" description="Helical" evidence="2">
    <location>
        <begin position="134"/>
        <end position="156"/>
    </location>
</feature>
<feature type="compositionally biased region" description="Low complexity" evidence="1">
    <location>
        <begin position="106"/>
        <end position="122"/>
    </location>
</feature>
<name>A0ABS9Q2Y4_9MICO</name>
<feature type="region of interest" description="Disordered" evidence="1">
    <location>
        <begin position="105"/>
        <end position="132"/>
    </location>
</feature>
<organism evidence="3 4">
    <name type="scientific">Arsenicicoccus bolidensis</name>
    <dbReference type="NCBI Taxonomy" id="229480"/>
    <lineage>
        <taxon>Bacteria</taxon>
        <taxon>Bacillati</taxon>
        <taxon>Actinomycetota</taxon>
        <taxon>Actinomycetes</taxon>
        <taxon>Micrococcales</taxon>
        <taxon>Intrasporangiaceae</taxon>
        <taxon>Arsenicicoccus</taxon>
    </lineage>
</organism>
<accession>A0ABS9Q2Y4</accession>
<dbReference type="RefSeq" id="WP_239264379.1">
    <property type="nucleotide sequence ID" value="NZ_JAKRCV010000030.1"/>
</dbReference>
<keyword evidence="4" id="KW-1185">Reference proteome</keyword>
<gene>
    <name evidence="3" type="ORF">MHL29_10165</name>
</gene>
<reference evidence="3 4" key="1">
    <citation type="submission" date="2022-02" db="EMBL/GenBank/DDBJ databases">
        <title>Uncovering new skin microbiome diversity through culturing and metagenomics.</title>
        <authorList>
            <person name="Conlan S."/>
            <person name="Deming C."/>
            <person name="Nisc Comparative Sequencing Program N."/>
            <person name="Segre J.A."/>
        </authorList>
    </citation>
    <scope>NUCLEOTIDE SEQUENCE [LARGE SCALE GENOMIC DNA]</scope>
    <source>
        <strain evidence="3 4">ACRQZ</strain>
    </source>
</reference>
<dbReference type="Proteomes" id="UP001521931">
    <property type="component" value="Unassembled WGS sequence"/>
</dbReference>
<keyword evidence="2" id="KW-0472">Membrane</keyword>
<dbReference type="EMBL" id="JAKRCV010000030">
    <property type="protein sequence ID" value="MCG7322248.1"/>
    <property type="molecule type" value="Genomic_DNA"/>
</dbReference>
<comment type="caution">
    <text evidence="3">The sequence shown here is derived from an EMBL/GenBank/DDBJ whole genome shotgun (WGS) entry which is preliminary data.</text>
</comment>
<keyword evidence="2" id="KW-1133">Transmembrane helix</keyword>
<evidence type="ECO:0000256" key="1">
    <source>
        <dbReference type="SAM" id="MobiDB-lite"/>
    </source>
</evidence>
<evidence type="ECO:0000313" key="4">
    <source>
        <dbReference type="Proteomes" id="UP001521931"/>
    </source>
</evidence>
<sequence>MRWRRATSRADATCRGREAVNAAGGDLEAQLARKASGGSLFREPQINAWYAVKGDRVLPLNDEARAAVGAGMALRDYQRTVHAKYADKLPGSGYDRSGTAGGFAAGGAPAAAQPVAGQPAAQRSAQTSDSPAPMVAGGLGLGLGLVAAAGAVVAAARRLRTHA</sequence>
<evidence type="ECO:0000313" key="3">
    <source>
        <dbReference type="EMBL" id="MCG7322248.1"/>
    </source>
</evidence>
<evidence type="ECO:0000256" key="2">
    <source>
        <dbReference type="SAM" id="Phobius"/>
    </source>
</evidence>